<protein>
    <recommendedName>
        <fullName evidence="7">RETREG1-3/ARL6IP-like N-terminal reticulon-homology domain-containing protein</fullName>
    </recommendedName>
</protein>
<feature type="domain" description="RETREG1-3/ARL6IP-like N-terminal reticulon-homology" evidence="7">
    <location>
        <begin position="10"/>
        <end position="182"/>
    </location>
</feature>
<evidence type="ECO:0000256" key="2">
    <source>
        <dbReference type="ARBA" id="ARBA00022692"/>
    </source>
</evidence>
<accession>A0A3M7PB26</accession>
<evidence type="ECO:0000259" key="7">
    <source>
        <dbReference type="Pfam" id="PF24456"/>
    </source>
</evidence>
<name>A0A3M7PB26_BRAPC</name>
<organism evidence="8 9">
    <name type="scientific">Brachionus plicatilis</name>
    <name type="common">Marine rotifer</name>
    <name type="synonym">Brachionus muelleri</name>
    <dbReference type="NCBI Taxonomy" id="10195"/>
    <lineage>
        <taxon>Eukaryota</taxon>
        <taxon>Metazoa</taxon>
        <taxon>Spiralia</taxon>
        <taxon>Gnathifera</taxon>
        <taxon>Rotifera</taxon>
        <taxon>Eurotatoria</taxon>
        <taxon>Monogononta</taxon>
        <taxon>Pseudotrocha</taxon>
        <taxon>Ploima</taxon>
        <taxon>Brachionidae</taxon>
        <taxon>Brachionus</taxon>
    </lineage>
</organism>
<dbReference type="GO" id="GO:0016020">
    <property type="term" value="C:membrane"/>
    <property type="evidence" value="ECO:0007669"/>
    <property type="project" value="UniProtKB-SubCell"/>
</dbReference>
<proteinExistence type="predicted"/>
<reference evidence="8 9" key="1">
    <citation type="journal article" date="2018" name="Sci. Rep.">
        <title>Genomic signatures of local adaptation to the degree of environmental predictability in rotifers.</title>
        <authorList>
            <person name="Franch-Gras L."/>
            <person name="Hahn C."/>
            <person name="Garcia-Roger E.M."/>
            <person name="Carmona M.J."/>
            <person name="Serra M."/>
            <person name="Gomez A."/>
        </authorList>
    </citation>
    <scope>NUCLEOTIDE SEQUENCE [LARGE SCALE GENOMIC DNA]</scope>
    <source>
        <strain evidence="8">HYR1</strain>
    </source>
</reference>
<dbReference type="InterPro" id="IPR057282">
    <property type="entry name" value="RETREG1-3-like_RHD"/>
</dbReference>
<feature type="region of interest" description="Disordered" evidence="5">
    <location>
        <begin position="296"/>
        <end position="325"/>
    </location>
</feature>
<keyword evidence="4 6" id="KW-0472">Membrane</keyword>
<keyword evidence="3 6" id="KW-1133">Transmembrane helix</keyword>
<dbReference type="InterPro" id="IPR052114">
    <property type="entry name" value="ER_autophagy_membrane_reg"/>
</dbReference>
<evidence type="ECO:0000313" key="8">
    <source>
        <dbReference type="EMBL" id="RMZ96233.1"/>
    </source>
</evidence>
<gene>
    <name evidence="8" type="ORF">BpHYR1_025476</name>
</gene>
<dbReference type="Proteomes" id="UP000276133">
    <property type="component" value="Unassembled WGS sequence"/>
</dbReference>
<evidence type="ECO:0000313" key="9">
    <source>
        <dbReference type="Proteomes" id="UP000276133"/>
    </source>
</evidence>
<feature type="transmembrane region" description="Helical" evidence="6">
    <location>
        <begin position="48"/>
        <end position="67"/>
    </location>
</feature>
<dbReference type="Pfam" id="PF24456">
    <property type="entry name" value="RHD_RETREG1-3"/>
    <property type="match status" value="1"/>
</dbReference>
<feature type="transmembrane region" description="Helical" evidence="6">
    <location>
        <begin position="143"/>
        <end position="161"/>
    </location>
</feature>
<evidence type="ECO:0000256" key="1">
    <source>
        <dbReference type="ARBA" id="ARBA00004141"/>
    </source>
</evidence>
<feature type="compositionally biased region" description="Low complexity" evidence="5">
    <location>
        <begin position="306"/>
        <end position="320"/>
    </location>
</feature>
<sequence>MIIDEIVLATDPALRKIEAILLWKNKFKTVLLFSLFHFVFWLYFMYNIRTYCMIFMACLIFHLLDAYRDKKRRYIMKIRNQSQNLDENICSLGRYIIWTFTKACTLRTKVNRLKSKNRLQYFLLMFIFWSGMLVVSIKIKSSHLAYILFWIIFFLPAFIHYQVAKKILFVLLPLLQQLDQSMQYERRSVLDKSELLVDVKLPKAEYDDDYEEEAEFFKQLSEKEKRVLENFEDEDEEMDEYVDHEDIEIQEEIDERYIDHENLENVQRIHTIEYRVKLSPKNFINKVEESLYDDSLLPNESLPNIDSSSDTESSSNTQENFLGKRRVKNRPSLREYYGDKIDMRDGYESRAETYMVKGSLLETGTVKMRSSKQEHDQDIDETFDFLDEEY</sequence>
<dbReference type="AlphaFoldDB" id="A0A3M7PB26"/>
<evidence type="ECO:0000256" key="3">
    <source>
        <dbReference type="ARBA" id="ARBA00022989"/>
    </source>
</evidence>
<dbReference type="PANTHER" id="PTHR20952">
    <property type="entry name" value="ADP-RIBOSYLATION-LIKE FACTOR 6-INTERACTING PROTEIN"/>
    <property type="match status" value="1"/>
</dbReference>
<evidence type="ECO:0000256" key="4">
    <source>
        <dbReference type="ARBA" id="ARBA00023136"/>
    </source>
</evidence>
<dbReference type="EMBL" id="REGN01012292">
    <property type="protein sequence ID" value="RMZ96233.1"/>
    <property type="molecule type" value="Genomic_DNA"/>
</dbReference>
<dbReference type="PANTHER" id="PTHR20952:SF0">
    <property type="entry name" value="ADP-RIBOSYLATION FACTOR-LIKE PROTEIN 6-INTERACTING PROTEIN 1"/>
    <property type="match status" value="1"/>
</dbReference>
<dbReference type="STRING" id="10195.A0A3M7PB26"/>
<keyword evidence="2 6" id="KW-0812">Transmembrane</keyword>
<keyword evidence="9" id="KW-1185">Reference proteome</keyword>
<comment type="subcellular location">
    <subcellularLocation>
        <location evidence="1">Membrane</location>
        <topology evidence="1">Multi-pass membrane protein</topology>
    </subcellularLocation>
</comment>
<comment type="caution">
    <text evidence="8">The sequence shown here is derived from an EMBL/GenBank/DDBJ whole genome shotgun (WGS) entry which is preliminary data.</text>
</comment>
<feature type="transmembrane region" description="Helical" evidence="6">
    <location>
        <begin position="119"/>
        <end position="137"/>
    </location>
</feature>
<dbReference type="GO" id="GO:0005783">
    <property type="term" value="C:endoplasmic reticulum"/>
    <property type="evidence" value="ECO:0007669"/>
    <property type="project" value="UniProtKB-ARBA"/>
</dbReference>
<evidence type="ECO:0000256" key="6">
    <source>
        <dbReference type="SAM" id="Phobius"/>
    </source>
</evidence>
<evidence type="ECO:0000256" key="5">
    <source>
        <dbReference type="SAM" id="MobiDB-lite"/>
    </source>
</evidence>
<dbReference type="OrthoDB" id="10021499at2759"/>